<comment type="caution">
    <text evidence="3">The sequence shown here is derived from an EMBL/GenBank/DDBJ whole genome shotgun (WGS) entry which is preliminary data.</text>
</comment>
<feature type="domain" description="Deoxyribonuclease NucA/NucB" evidence="2">
    <location>
        <begin position="1"/>
        <end position="54"/>
    </location>
</feature>
<accession>A0ABX1ABP2</accession>
<dbReference type="Proteomes" id="UP000730591">
    <property type="component" value="Unassembled WGS sequence"/>
</dbReference>
<protein>
    <recommendedName>
        <fullName evidence="2">Deoxyribonuclease NucA/NucB domain-containing protein</fullName>
    </recommendedName>
</protein>
<name>A0ABX1ABP2_9ACTN</name>
<evidence type="ECO:0000256" key="1">
    <source>
        <dbReference type="SAM" id="MobiDB-lite"/>
    </source>
</evidence>
<dbReference type="RefSeq" id="WP_240967735.1">
    <property type="nucleotide sequence ID" value="NZ_JAATEM010000025.1"/>
</dbReference>
<keyword evidence="4" id="KW-1185">Reference proteome</keyword>
<evidence type="ECO:0000313" key="4">
    <source>
        <dbReference type="Proteomes" id="UP000730591"/>
    </source>
</evidence>
<evidence type="ECO:0000313" key="3">
    <source>
        <dbReference type="EMBL" id="NJP52472.1"/>
    </source>
</evidence>
<gene>
    <name evidence="3" type="ORF">HCJ93_21030</name>
</gene>
<sequence>CDEYPFASTQEGSTKGDNRFSVRLIDGDDNETGGRRLDQMYTLNRMLDGDAFYMKITN</sequence>
<dbReference type="EMBL" id="JAATEM010000025">
    <property type="protein sequence ID" value="NJP52472.1"/>
    <property type="molecule type" value="Genomic_DNA"/>
</dbReference>
<feature type="region of interest" description="Disordered" evidence="1">
    <location>
        <begin position="1"/>
        <end position="27"/>
    </location>
</feature>
<proteinExistence type="predicted"/>
<feature type="non-terminal residue" evidence="3">
    <location>
        <position position="1"/>
    </location>
</feature>
<dbReference type="InterPro" id="IPR029476">
    <property type="entry name" value="DNase_NucA_NucB"/>
</dbReference>
<organism evidence="3 4">
    <name type="scientific">Streptomyces composti</name>
    <dbReference type="NCBI Taxonomy" id="2720025"/>
    <lineage>
        <taxon>Bacteria</taxon>
        <taxon>Bacillati</taxon>
        <taxon>Actinomycetota</taxon>
        <taxon>Actinomycetes</taxon>
        <taxon>Kitasatosporales</taxon>
        <taxon>Streptomycetaceae</taxon>
        <taxon>Streptomyces</taxon>
    </lineage>
</organism>
<dbReference type="Pfam" id="PF14040">
    <property type="entry name" value="DNase_NucA_NucB"/>
    <property type="match status" value="1"/>
</dbReference>
<reference evidence="3 4" key="1">
    <citation type="submission" date="2020-03" db="EMBL/GenBank/DDBJ databases">
        <title>WGS of actinomycetes isolated from Thailand.</title>
        <authorList>
            <person name="Thawai C."/>
        </authorList>
    </citation>
    <scope>NUCLEOTIDE SEQUENCE [LARGE SCALE GENOMIC DNA]</scope>
    <source>
        <strain evidence="3 4">SBST2-5</strain>
    </source>
</reference>
<evidence type="ECO:0000259" key="2">
    <source>
        <dbReference type="Pfam" id="PF14040"/>
    </source>
</evidence>